<dbReference type="Gene3D" id="3.90.226.10">
    <property type="entry name" value="2-enoyl-CoA Hydratase, Chain A, domain 1"/>
    <property type="match status" value="1"/>
</dbReference>
<comment type="similarity">
    <text evidence="1">Belongs to the peptidase S41A family.</text>
</comment>
<name>A0A3S0Z2T9_9BURK</name>
<dbReference type="InterPro" id="IPR041489">
    <property type="entry name" value="PDZ_6"/>
</dbReference>
<dbReference type="InterPro" id="IPR004447">
    <property type="entry name" value="Peptidase_S41A"/>
</dbReference>
<dbReference type="SMART" id="SM00228">
    <property type="entry name" value="PDZ"/>
    <property type="match status" value="1"/>
</dbReference>
<dbReference type="InterPro" id="IPR029045">
    <property type="entry name" value="ClpP/crotonase-like_dom_sf"/>
</dbReference>
<reference evidence="6 7" key="1">
    <citation type="submission" date="2018-12" db="EMBL/GenBank/DDBJ databases">
        <title>The genome sequences of Variovorax guangxiensis DSM 27352.</title>
        <authorList>
            <person name="Gao J."/>
            <person name="Sun J."/>
        </authorList>
    </citation>
    <scope>NUCLEOTIDE SEQUENCE [LARGE SCALE GENOMIC DNA]</scope>
    <source>
        <strain evidence="6 7">DSM 27352</strain>
    </source>
</reference>
<evidence type="ECO:0000313" key="6">
    <source>
        <dbReference type="EMBL" id="RUR67493.1"/>
    </source>
</evidence>
<keyword evidence="2" id="KW-0645">Protease</keyword>
<dbReference type="SUPFAM" id="SSF50156">
    <property type="entry name" value="PDZ domain-like"/>
    <property type="match status" value="1"/>
</dbReference>
<dbReference type="PROSITE" id="PS50106">
    <property type="entry name" value="PDZ"/>
    <property type="match status" value="1"/>
</dbReference>
<dbReference type="Pfam" id="PF17820">
    <property type="entry name" value="PDZ_6"/>
    <property type="match status" value="1"/>
</dbReference>
<dbReference type="EMBL" id="RXFT01000003">
    <property type="protein sequence ID" value="RUR67493.1"/>
    <property type="molecule type" value="Genomic_DNA"/>
</dbReference>
<dbReference type="Pfam" id="PF03572">
    <property type="entry name" value="Peptidase_S41"/>
    <property type="match status" value="1"/>
</dbReference>
<comment type="caution">
    <text evidence="6">The sequence shown here is derived from an EMBL/GenBank/DDBJ whole genome shotgun (WGS) entry which is preliminary data.</text>
</comment>
<dbReference type="SUPFAM" id="SSF52096">
    <property type="entry name" value="ClpP/crotonase"/>
    <property type="match status" value="1"/>
</dbReference>
<protein>
    <submittedName>
        <fullName evidence="6">PDZ domain-containing protein</fullName>
    </submittedName>
</protein>
<dbReference type="GO" id="GO:0030288">
    <property type="term" value="C:outer membrane-bounded periplasmic space"/>
    <property type="evidence" value="ECO:0007669"/>
    <property type="project" value="TreeGrafter"/>
</dbReference>
<feature type="domain" description="PDZ" evidence="5">
    <location>
        <begin position="133"/>
        <end position="219"/>
    </location>
</feature>
<evidence type="ECO:0000256" key="4">
    <source>
        <dbReference type="ARBA" id="ARBA00022825"/>
    </source>
</evidence>
<gene>
    <name evidence="6" type="ORF">EJP67_10505</name>
</gene>
<dbReference type="CDD" id="cd06782">
    <property type="entry name" value="cpPDZ_CPP-like"/>
    <property type="match status" value="1"/>
</dbReference>
<accession>A0A3S0Z2T9</accession>
<evidence type="ECO:0000259" key="5">
    <source>
        <dbReference type="PROSITE" id="PS50106"/>
    </source>
</evidence>
<dbReference type="GO" id="GO:0007165">
    <property type="term" value="P:signal transduction"/>
    <property type="evidence" value="ECO:0007669"/>
    <property type="project" value="TreeGrafter"/>
</dbReference>
<sequence length="459" mass="48609">MPRPAGRGAPFTREMKVKAMDVSRNPGSQKRWRSSLLTGMAILLASVGLARATPANDDEDAYERVVASPSWRSFSRLVSRNYVRPIKAGQLEASCKTSVASQSSQDHASRIERCFQAALGGLDSTSHYFNAAEWRVLRGDTPNKLAGIGLEMKTHAGGDGLVEVVSPIKGAPADRADLRAGDLIVSIDGTSTSSLSLAQSVNALRGEAGTKTTLQVRRPGVPELLKFVVAREPIKMMTVGSAKLLSPGVGYFRLLQFQDRTRGEVLADVAKLEADNGGPLHSLVLDLRDSPGGLLTATVGLAALFVKPGAVVVQVSGRNTAMNRIYRAVPEDYAGNTSAQIDAPARPSLQSLRLVVLVNGKTGAGAEALAKALQESRNAVVLGQPTSGLASIETIMPLEFDTALKLTMGAMSSPNGMSWQGRGIVPDILVSVDEHGKGELGEITTDKQLMAAIARLKRP</sequence>
<proteinExistence type="inferred from homology"/>
<dbReference type="InterPro" id="IPR036034">
    <property type="entry name" value="PDZ_sf"/>
</dbReference>
<keyword evidence="4" id="KW-0720">Serine protease</keyword>
<dbReference type="GO" id="GO:0008236">
    <property type="term" value="F:serine-type peptidase activity"/>
    <property type="evidence" value="ECO:0007669"/>
    <property type="project" value="UniProtKB-KW"/>
</dbReference>
<dbReference type="GO" id="GO:0004175">
    <property type="term" value="F:endopeptidase activity"/>
    <property type="evidence" value="ECO:0007669"/>
    <property type="project" value="TreeGrafter"/>
</dbReference>
<dbReference type="InterPro" id="IPR001478">
    <property type="entry name" value="PDZ"/>
</dbReference>
<dbReference type="InterPro" id="IPR005151">
    <property type="entry name" value="Tail-specific_protease"/>
</dbReference>
<dbReference type="OrthoDB" id="9758793at2"/>
<dbReference type="PANTHER" id="PTHR32060">
    <property type="entry name" value="TAIL-SPECIFIC PROTEASE"/>
    <property type="match status" value="1"/>
</dbReference>
<evidence type="ECO:0000256" key="2">
    <source>
        <dbReference type="ARBA" id="ARBA00022670"/>
    </source>
</evidence>
<organism evidence="6 7">
    <name type="scientific">Variovorax guangxiensis</name>
    <dbReference type="NCBI Taxonomy" id="1775474"/>
    <lineage>
        <taxon>Bacteria</taxon>
        <taxon>Pseudomonadati</taxon>
        <taxon>Pseudomonadota</taxon>
        <taxon>Betaproteobacteria</taxon>
        <taxon>Burkholderiales</taxon>
        <taxon>Comamonadaceae</taxon>
        <taxon>Variovorax</taxon>
    </lineage>
</organism>
<dbReference type="CDD" id="cd07560">
    <property type="entry name" value="Peptidase_S41_CPP"/>
    <property type="match status" value="1"/>
</dbReference>
<dbReference type="Proteomes" id="UP000281118">
    <property type="component" value="Unassembled WGS sequence"/>
</dbReference>
<keyword evidence="3" id="KW-0378">Hydrolase</keyword>
<dbReference type="SMART" id="SM00245">
    <property type="entry name" value="TSPc"/>
    <property type="match status" value="1"/>
</dbReference>
<dbReference type="Gene3D" id="3.30.750.44">
    <property type="match status" value="1"/>
</dbReference>
<evidence type="ECO:0000256" key="3">
    <source>
        <dbReference type="ARBA" id="ARBA00022801"/>
    </source>
</evidence>
<dbReference type="GO" id="GO:0006508">
    <property type="term" value="P:proteolysis"/>
    <property type="evidence" value="ECO:0007669"/>
    <property type="project" value="UniProtKB-KW"/>
</dbReference>
<evidence type="ECO:0000313" key="7">
    <source>
        <dbReference type="Proteomes" id="UP000281118"/>
    </source>
</evidence>
<dbReference type="PANTHER" id="PTHR32060:SF22">
    <property type="entry name" value="CARBOXYL-TERMINAL-PROCESSING PEPTIDASE 3, CHLOROPLASTIC"/>
    <property type="match status" value="1"/>
</dbReference>
<dbReference type="Gene3D" id="2.30.42.10">
    <property type="match status" value="1"/>
</dbReference>
<evidence type="ECO:0000256" key="1">
    <source>
        <dbReference type="ARBA" id="ARBA00009179"/>
    </source>
</evidence>
<dbReference type="AlphaFoldDB" id="A0A3S0Z2T9"/>